<reference evidence="1" key="1">
    <citation type="submission" date="2019-02" db="EMBL/GenBank/DDBJ databases">
        <authorList>
            <person name="Gruber-Vodicka R. H."/>
            <person name="Seah K. B. B."/>
        </authorList>
    </citation>
    <scope>NUCLEOTIDE SEQUENCE</scope>
    <source>
        <strain evidence="1">BECK_S313</strain>
    </source>
</reference>
<organism evidence="1">
    <name type="scientific">Candidatus Kentrum sp. LPFa</name>
    <dbReference type="NCBI Taxonomy" id="2126335"/>
    <lineage>
        <taxon>Bacteria</taxon>
        <taxon>Pseudomonadati</taxon>
        <taxon>Pseudomonadota</taxon>
        <taxon>Gammaproteobacteria</taxon>
        <taxon>Candidatus Kentrum</taxon>
    </lineage>
</organism>
<evidence type="ECO:0000313" key="1">
    <source>
        <dbReference type="EMBL" id="VFK15193.1"/>
    </source>
</evidence>
<proteinExistence type="predicted"/>
<sequence length="79" mass="8617">MAIVLDPDVLQKAARALALTPLDSAEDPIAFLIEEKPNGSAPAREDAIYRARGMLKGKQGGTALFLRDKQDEIEKENHS</sequence>
<gene>
    <name evidence="1" type="ORF">BECKLPF1236B_GA0070989_107317</name>
</gene>
<name>A0A450WDR7_9GAMM</name>
<accession>A0A450WDR7</accession>
<dbReference type="EMBL" id="CAADFK010000073">
    <property type="protein sequence ID" value="VFK15193.1"/>
    <property type="molecule type" value="Genomic_DNA"/>
</dbReference>
<protein>
    <submittedName>
        <fullName evidence="1">Uncharacterized protein</fullName>
    </submittedName>
</protein>
<dbReference type="AlphaFoldDB" id="A0A450WDR7"/>